<organism evidence="5 6">
    <name type="scientific">Rubellicoccus peritrichatus</name>
    <dbReference type="NCBI Taxonomy" id="3080537"/>
    <lineage>
        <taxon>Bacteria</taxon>
        <taxon>Pseudomonadati</taxon>
        <taxon>Verrucomicrobiota</taxon>
        <taxon>Opitutia</taxon>
        <taxon>Puniceicoccales</taxon>
        <taxon>Cerasicoccaceae</taxon>
        <taxon>Rubellicoccus</taxon>
    </lineage>
</organism>
<dbReference type="Proteomes" id="UP001304300">
    <property type="component" value="Chromosome"/>
</dbReference>
<dbReference type="GO" id="GO:0003677">
    <property type="term" value="F:DNA binding"/>
    <property type="evidence" value="ECO:0007669"/>
    <property type="project" value="UniProtKB-KW"/>
</dbReference>
<dbReference type="Gene3D" id="1.20.120.530">
    <property type="entry name" value="GntR ligand-binding domain-like"/>
    <property type="match status" value="1"/>
</dbReference>
<evidence type="ECO:0000256" key="1">
    <source>
        <dbReference type="ARBA" id="ARBA00023015"/>
    </source>
</evidence>
<dbReference type="PROSITE" id="PS50949">
    <property type="entry name" value="HTH_GNTR"/>
    <property type="match status" value="1"/>
</dbReference>
<dbReference type="Pfam" id="PF00392">
    <property type="entry name" value="GntR"/>
    <property type="match status" value="1"/>
</dbReference>
<dbReference type="SMART" id="SM00345">
    <property type="entry name" value="HTH_GNTR"/>
    <property type="match status" value="1"/>
</dbReference>
<dbReference type="InterPro" id="IPR008920">
    <property type="entry name" value="TF_FadR/GntR_C"/>
</dbReference>
<dbReference type="PANTHER" id="PTHR43537">
    <property type="entry name" value="TRANSCRIPTIONAL REGULATOR, GNTR FAMILY"/>
    <property type="match status" value="1"/>
</dbReference>
<dbReference type="Gene3D" id="1.10.10.10">
    <property type="entry name" value="Winged helix-like DNA-binding domain superfamily/Winged helix DNA-binding domain"/>
    <property type="match status" value="1"/>
</dbReference>
<keyword evidence="3" id="KW-0804">Transcription</keyword>
<dbReference type="CDD" id="cd07377">
    <property type="entry name" value="WHTH_GntR"/>
    <property type="match status" value="1"/>
</dbReference>
<reference evidence="5 6" key="1">
    <citation type="submission" date="2023-10" db="EMBL/GenBank/DDBJ databases">
        <title>Rubellicoccus peritrichatus gen. nov., sp. nov., isolated from an algae of coral reef tank.</title>
        <authorList>
            <person name="Luo J."/>
        </authorList>
    </citation>
    <scope>NUCLEOTIDE SEQUENCE [LARGE SCALE GENOMIC DNA]</scope>
    <source>
        <strain evidence="5 6">CR14</strain>
    </source>
</reference>
<dbReference type="Pfam" id="PF07729">
    <property type="entry name" value="FCD"/>
    <property type="match status" value="1"/>
</dbReference>
<dbReference type="SUPFAM" id="SSF48008">
    <property type="entry name" value="GntR ligand-binding domain-like"/>
    <property type="match status" value="1"/>
</dbReference>
<dbReference type="EMBL" id="CP136920">
    <property type="protein sequence ID" value="WOO43108.1"/>
    <property type="molecule type" value="Genomic_DNA"/>
</dbReference>
<keyword evidence="1" id="KW-0805">Transcription regulation</keyword>
<dbReference type="InterPro" id="IPR036390">
    <property type="entry name" value="WH_DNA-bd_sf"/>
</dbReference>
<gene>
    <name evidence="5" type="ORF">RZN69_08380</name>
</gene>
<feature type="domain" description="HTH gntR-type" evidence="4">
    <location>
        <begin position="10"/>
        <end position="77"/>
    </location>
</feature>
<name>A0AAQ3LFZ2_9BACT</name>
<evidence type="ECO:0000313" key="6">
    <source>
        <dbReference type="Proteomes" id="UP001304300"/>
    </source>
</evidence>
<sequence length="226" mass="25028">MTTLSKPKSVTLADQIYAELKRRMLTCELAPGARLIEKHLCEELGVSRASLREGLNRLMQERLVTLKPNCGFSVTPITLESFANVCEMRRVVESAVAALAAERASEADIAEMRRAAVVDCAFNAENAHIVYCESNRAFHSAIAQSIDNLLLEDTVLAALDKDQQPLYYGIDIETCTNPVEVSNEHNEIVDAIEARLPEEARKLMSDHIGKKEDRIIDALRGMGLSD</sequence>
<dbReference type="SUPFAM" id="SSF46785">
    <property type="entry name" value="Winged helix' DNA-binding domain"/>
    <property type="match status" value="1"/>
</dbReference>
<dbReference type="KEGG" id="puo:RZN69_08380"/>
<protein>
    <submittedName>
        <fullName evidence="5">GntR family transcriptional regulator</fullName>
    </submittedName>
</protein>
<evidence type="ECO:0000259" key="4">
    <source>
        <dbReference type="PROSITE" id="PS50949"/>
    </source>
</evidence>
<evidence type="ECO:0000313" key="5">
    <source>
        <dbReference type="EMBL" id="WOO43108.1"/>
    </source>
</evidence>
<evidence type="ECO:0000256" key="2">
    <source>
        <dbReference type="ARBA" id="ARBA00023125"/>
    </source>
</evidence>
<proteinExistence type="predicted"/>
<dbReference type="SMART" id="SM00895">
    <property type="entry name" value="FCD"/>
    <property type="match status" value="1"/>
</dbReference>
<accession>A0AAQ3LFZ2</accession>
<dbReference type="InterPro" id="IPR000524">
    <property type="entry name" value="Tscrpt_reg_HTH_GntR"/>
</dbReference>
<dbReference type="InterPro" id="IPR036388">
    <property type="entry name" value="WH-like_DNA-bd_sf"/>
</dbReference>
<keyword evidence="6" id="KW-1185">Reference proteome</keyword>
<dbReference type="AlphaFoldDB" id="A0AAQ3LFZ2"/>
<dbReference type="RefSeq" id="WP_317835646.1">
    <property type="nucleotide sequence ID" value="NZ_CP136920.1"/>
</dbReference>
<keyword evidence="2" id="KW-0238">DNA-binding</keyword>
<dbReference type="GO" id="GO:0003700">
    <property type="term" value="F:DNA-binding transcription factor activity"/>
    <property type="evidence" value="ECO:0007669"/>
    <property type="project" value="InterPro"/>
</dbReference>
<dbReference type="InterPro" id="IPR011711">
    <property type="entry name" value="GntR_C"/>
</dbReference>
<evidence type="ECO:0000256" key="3">
    <source>
        <dbReference type="ARBA" id="ARBA00023163"/>
    </source>
</evidence>
<dbReference type="PANTHER" id="PTHR43537:SF45">
    <property type="entry name" value="GNTR FAMILY REGULATORY PROTEIN"/>
    <property type="match status" value="1"/>
</dbReference>